<gene>
    <name evidence="2" type="ORF">ARAM_007582</name>
</gene>
<feature type="compositionally biased region" description="Basic and acidic residues" evidence="1">
    <location>
        <begin position="90"/>
        <end position="99"/>
    </location>
</feature>
<dbReference type="SUPFAM" id="SSF57850">
    <property type="entry name" value="RING/U-box"/>
    <property type="match status" value="1"/>
</dbReference>
<evidence type="ECO:0000256" key="1">
    <source>
        <dbReference type="SAM" id="MobiDB-lite"/>
    </source>
</evidence>
<comment type="caution">
    <text evidence="2">The sequence shown here is derived from an EMBL/GenBank/DDBJ whole genome shotgun (WGS) entry which is preliminary data.</text>
</comment>
<evidence type="ECO:0008006" key="4">
    <source>
        <dbReference type="Google" id="ProtNLM"/>
    </source>
</evidence>
<organism evidence="2 3">
    <name type="scientific">Aspergillus rambellii</name>
    <dbReference type="NCBI Taxonomy" id="308745"/>
    <lineage>
        <taxon>Eukaryota</taxon>
        <taxon>Fungi</taxon>
        <taxon>Dikarya</taxon>
        <taxon>Ascomycota</taxon>
        <taxon>Pezizomycotina</taxon>
        <taxon>Eurotiomycetes</taxon>
        <taxon>Eurotiomycetidae</taxon>
        <taxon>Eurotiales</taxon>
        <taxon>Aspergillaceae</taxon>
        <taxon>Aspergillus</taxon>
        <taxon>Aspergillus subgen. Nidulantes</taxon>
    </lineage>
</organism>
<reference evidence="2 3" key="1">
    <citation type="submission" date="2015-02" db="EMBL/GenBank/DDBJ databases">
        <title>Draft Genome Sequences of Two Closely-Related Aflatoxigenic Aspergillus Species Obtained from the Cote d'Ivoire.</title>
        <authorList>
            <person name="Moore G.G."/>
            <person name="Beltz S.B."/>
            <person name="Mack B.M."/>
        </authorList>
    </citation>
    <scope>NUCLEOTIDE SEQUENCE [LARGE SCALE GENOMIC DNA]</scope>
    <source>
        <strain evidence="2 3">SRRC1468</strain>
    </source>
</reference>
<dbReference type="EMBL" id="JZBS01001231">
    <property type="protein sequence ID" value="KKK23564.1"/>
    <property type="molecule type" value="Genomic_DNA"/>
</dbReference>
<evidence type="ECO:0000313" key="2">
    <source>
        <dbReference type="EMBL" id="KKK23564.1"/>
    </source>
</evidence>
<feature type="compositionally biased region" description="Polar residues" evidence="1">
    <location>
        <begin position="118"/>
        <end position="127"/>
    </location>
</feature>
<dbReference type="STRING" id="308745.A0A0F8UVL5"/>
<evidence type="ECO:0000313" key="3">
    <source>
        <dbReference type="Proteomes" id="UP000034291"/>
    </source>
</evidence>
<dbReference type="AlphaFoldDB" id="A0A0F8UVL5"/>
<dbReference type="Proteomes" id="UP000034291">
    <property type="component" value="Unassembled WGS sequence"/>
</dbReference>
<dbReference type="Gene3D" id="3.30.40.10">
    <property type="entry name" value="Zinc/RING finger domain, C3HC4 (zinc finger)"/>
    <property type="match status" value="1"/>
</dbReference>
<feature type="compositionally biased region" description="Low complexity" evidence="1">
    <location>
        <begin position="443"/>
        <end position="454"/>
    </location>
</feature>
<sequence>MAVVDQPSGLMDIASSLTQDEIPFKLRCAICNKLAVNAFRLPCCDQATCENCQISLPETCPVCAHTPISPDLCKPNKALRTTLKAFLRTEEKKREKERQAAVPAPTHNVPAVDPVSQAPPQETQPASLPVSNVAEINAPDGISAPNSSDIQSGEPAEIISPALDRPPVFNGDEEKTGVPTQDKNSEDGPSDPAENANYVEQNGPGEEDDAGDTEPARQGLDQEPGSGAGFPNQMGYNMNPAMFPGMGWNPNSGDFNPMAQFMGNGMMNFPNPMGMGMDPMAANQGMLGGYGMNMSGMSNGMSMGMNFNAGQGMYGGWDGSQNNMWHGQDKFNPSAFANGMGAQYGGPSGYGGYNMSQPSGVHPQMQQQQFPTQEFQNGYYGPGFGRGNFRGRGRGFVPGGRGGRGGFGGHMQASYSYNTTNHQGLQNNNSPNLNQEIPSQLPEGTSSGEAATSAEAKHRDEGTTLVDETGSSKDPALTEPLNNNTESGSGEPRPASDVPPDQAAKEEEEEKEEEQQLHGIPTIDSLDHANTPHGIPGSGPLSMPGYIGPSFGRGGYMRGPFTASRSGGFGGQQFMPGTHMQPRGQGVEGAPAAPRAMREGLPNTSVLRHRQFQNSGRSSMPPTKAFEGSQT</sequence>
<feature type="compositionally biased region" description="Polar residues" evidence="1">
    <location>
        <begin position="413"/>
        <end position="438"/>
    </location>
</feature>
<protein>
    <recommendedName>
        <fullName evidence="4">RING-type domain-containing protein</fullName>
    </recommendedName>
</protein>
<keyword evidence="3" id="KW-1185">Reference proteome</keyword>
<dbReference type="InterPro" id="IPR013083">
    <property type="entry name" value="Znf_RING/FYVE/PHD"/>
</dbReference>
<dbReference type="OrthoDB" id="106784at2759"/>
<feature type="region of interest" description="Disordered" evidence="1">
    <location>
        <begin position="90"/>
        <end position="127"/>
    </location>
</feature>
<accession>A0A0F8UVL5</accession>
<proteinExistence type="predicted"/>
<feature type="region of interest" description="Disordered" evidence="1">
    <location>
        <begin position="562"/>
        <end position="631"/>
    </location>
</feature>
<name>A0A0F8UVL5_9EURO</name>
<feature type="region of interest" description="Disordered" evidence="1">
    <location>
        <begin position="392"/>
        <end position="544"/>
    </location>
</feature>
<feature type="compositionally biased region" description="Gly residues" evidence="1">
    <location>
        <begin position="392"/>
        <end position="409"/>
    </location>
</feature>
<feature type="region of interest" description="Disordered" evidence="1">
    <location>
        <begin position="161"/>
        <end position="234"/>
    </location>
</feature>
<dbReference type="CDD" id="cd16620">
    <property type="entry name" value="vRING-HC-C4C4_RBBP6"/>
    <property type="match status" value="1"/>
</dbReference>
<feature type="compositionally biased region" description="Polar residues" evidence="1">
    <location>
        <begin position="602"/>
        <end position="621"/>
    </location>
</feature>